<accession>A0A371G6J5</accession>
<dbReference type="Proteomes" id="UP000257109">
    <property type="component" value="Unassembled WGS sequence"/>
</dbReference>
<protein>
    <submittedName>
        <fullName evidence="1">Uncharacterized protein</fullName>
    </submittedName>
</protein>
<evidence type="ECO:0000313" key="2">
    <source>
        <dbReference type="Proteomes" id="UP000257109"/>
    </source>
</evidence>
<name>A0A371G6J5_MUCPR</name>
<organism evidence="1 2">
    <name type="scientific">Mucuna pruriens</name>
    <name type="common">Velvet bean</name>
    <name type="synonym">Dolichos pruriens</name>
    <dbReference type="NCBI Taxonomy" id="157652"/>
    <lineage>
        <taxon>Eukaryota</taxon>
        <taxon>Viridiplantae</taxon>
        <taxon>Streptophyta</taxon>
        <taxon>Embryophyta</taxon>
        <taxon>Tracheophyta</taxon>
        <taxon>Spermatophyta</taxon>
        <taxon>Magnoliopsida</taxon>
        <taxon>eudicotyledons</taxon>
        <taxon>Gunneridae</taxon>
        <taxon>Pentapetalae</taxon>
        <taxon>rosids</taxon>
        <taxon>fabids</taxon>
        <taxon>Fabales</taxon>
        <taxon>Fabaceae</taxon>
        <taxon>Papilionoideae</taxon>
        <taxon>50 kb inversion clade</taxon>
        <taxon>NPAAA clade</taxon>
        <taxon>indigoferoid/millettioid clade</taxon>
        <taxon>Phaseoleae</taxon>
        <taxon>Mucuna</taxon>
    </lineage>
</organism>
<evidence type="ECO:0000313" key="1">
    <source>
        <dbReference type="EMBL" id="RDX86189.1"/>
    </source>
</evidence>
<proteinExistence type="predicted"/>
<dbReference type="AlphaFoldDB" id="A0A371G6J5"/>
<keyword evidence="2" id="KW-1185">Reference proteome</keyword>
<reference evidence="1" key="1">
    <citation type="submission" date="2018-05" db="EMBL/GenBank/DDBJ databases">
        <title>Draft genome of Mucuna pruriens seed.</title>
        <authorList>
            <person name="Nnadi N.E."/>
            <person name="Vos R."/>
            <person name="Hasami M.H."/>
            <person name="Devisetty U.K."/>
            <person name="Aguiy J.C."/>
        </authorList>
    </citation>
    <scope>NUCLEOTIDE SEQUENCE [LARGE SCALE GENOMIC DNA]</scope>
    <source>
        <strain evidence="1">JCA_2017</strain>
    </source>
</reference>
<feature type="non-terminal residue" evidence="1">
    <location>
        <position position="1"/>
    </location>
</feature>
<gene>
    <name evidence="1" type="ORF">CR513_32512</name>
</gene>
<comment type="caution">
    <text evidence="1">The sequence shown here is derived from an EMBL/GenBank/DDBJ whole genome shotgun (WGS) entry which is preliminary data.</text>
</comment>
<sequence>MTNRGKVMAVDHLTVIEIVVLIREVNSPSLSHFHKSHLNVRVYNPHSPTCHTCYSDIVVTPSTLQDSFTLEGPSPHSQHALDQRPFLQIYTIPWCSSCDLTNH</sequence>
<dbReference type="EMBL" id="QJKJ01006588">
    <property type="protein sequence ID" value="RDX86189.1"/>
    <property type="molecule type" value="Genomic_DNA"/>
</dbReference>